<protein>
    <submittedName>
        <fullName evidence="2">Uncharacterized protein</fullName>
    </submittedName>
</protein>
<feature type="region of interest" description="Disordered" evidence="1">
    <location>
        <begin position="140"/>
        <end position="181"/>
    </location>
</feature>
<dbReference type="Proteomes" id="UP000799291">
    <property type="component" value="Unassembled WGS sequence"/>
</dbReference>
<evidence type="ECO:0000313" key="2">
    <source>
        <dbReference type="EMBL" id="KAF2685258.1"/>
    </source>
</evidence>
<name>A0A6G1J4C0_9PLEO</name>
<reference evidence="2" key="1">
    <citation type="journal article" date="2020" name="Stud. Mycol.">
        <title>101 Dothideomycetes genomes: a test case for predicting lifestyles and emergence of pathogens.</title>
        <authorList>
            <person name="Haridas S."/>
            <person name="Albert R."/>
            <person name="Binder M."/>
            <person name="Bloem J."/>
            <person name="Labutti K."/>
            <person name="Salamov A."/>
            <person name="Andreopoulos B."/>
            <person name="Baker S."/>
            <person name="Barry K."/>
            <person name="Bills G."/>
            <person name="Bluhm B."/>
            <person name="Cannon C."/>
            <person name="Castanera R."/>
            <person name="Culley D."/>
            <person name="Daum C."/>
            <person name="Ezra D."/>
            <person name="Gonzalez J."/>
            <person name="Henrissat B."/>
            <person name="Kuo A."/>
            <person name="Liang C."/>
            <person name="Lipzen A."/>
            <person name="Lutzoni F."/>
            <person name="Magnuson J."/>
            <person name="Mondo S."/>
            <person name="Nolan M."/>
            <person name="Ohm R."/>
            <person name="Pangilinan J."/>
            <person name="Park H.-J."/>
            <person name="Ramirez L."/>
            <person name="Alfaro M."/>
            <person name="Sun H."/>
            <person name="Tritt A."/>
            <person name="Yoshinaga Y."/>
            <person name="Zwiers L.-H."/>
            <person name="Turgeon B."/>
            <person name="Goodwin S."/>
            <person name="Spatafora J."/>
            <person name="Crous P."/>
            <person name="Grigoriev I."/>
        </authorList>
    </citation>
    <scope>NUCLEOTIDE SEQUENCE</scope>
    <source>
        <strain evidence="2">CBS 122367</strain>
    </source>
</reference>
<gene>
    <name evidence="2" type="ORF">K458DRAFT_388151</name>
</gene>
<feature type="compositionally biased region" description="Basic and acidic residues" evidence="1">
    <location>
        <begin position="230"/>
        <end position="239"/>
    </location>
</feature>
<feature type="compositionally biased region" description="Basic and acidic residues" evidence="1">
    <location>
        <begin position="48"/>
        <end position="64"/>
    </location>
</feature>
<evidence type="ECO:0000313" key="3">
    <source>
        <dbReference type="Proteomes" id="UP000799291"/>
    </source>
</evidence>
<evidence type="ECO:0000256" key="1">
    <source>
        <dbReference type="SAM" id="MobiDB-lite"/>
    </source>
</evidence>
<feature type="compositionally biased region" description="Basic and acidic residues" evidence="1">
    <location>
        <begin position="1"/>
        <end position="38"/>
    </location>
</feature>
<feature type="region of interest" description="Disordered" evidence="1">
    <location>
        <begin position="193"/>
        <end position="242"/>
    </location>
</feature>
<accession>A0A6G1J4C0</accession>
<proteinExistence type="predicted"/>
<dbReference type="AlphaFoldDB" id="A0A6G1J4C0"/>
<keyword evidence="3" id="KW-1185">Reference proteome</keyword>
<sequence>MAGVRRAQDIDQWRPEESSIRDRDRDRERERPRERIVEPKAASPPPRAARDDNRRRANDTDRRPSSKQASRQRTTIDLRGGHPAQTGPRTRTAIIITTATIETRPRHQSAIAAARRLRIETHTSAAGAIGAGVPCARDHAHAASLPTARPTEPSPRGQRAPTAIVHGGQPPTTTSRHRRPAAARHRLILATGTSRIASGRGPTHREGSRAGTSHLDESLPDDPIGGTARHPKELGKEETTNPFLLKTRDALGIHRTDTPVHAPPGAGVLRLLTESDLPRH</sequence>
<feature type="region of interest" description="Disordered" evidence="1">
    <location>
        <begin position="1"/>
        <end position="92"/>
    </location>
</feature>
<organism evidence="2 3">
    <name type="scientific">Lentithecium fluviatile CBS 122367</name>
    <dbReference type="NCBI Taxonomy" id="1168545"/>
    <lineage>
        <taxon>Eukaryota</taxon>
        <taxon>Fungi</taxon>
        <taxon>Dikarya</taxon>
        <taxon>Ascomycota</taxon>
        <taxon>Pezizomycotina</taxon>
        <taxon>Dothideomycetes</taxon>
        <taxon>Pleosporomycetidae</taxon>
        <taxon>Pleosporales</taxon>
        <taxon>Massarineae</taxon>
        <taxon>Lentitheciaceae</taxon>
        <taxon>Lentithecium</taxon>
    </lineage>
</organism>
<dbReference type="EMBL" id="MU005579">
    <property type="protein sequence ID" value="KAF2685258.1"/>
    <property type="molecule type" value="Genomic_DNA"/>
</dbReference>